<comment type="subunit">
    <text evidence="4">Interacts with COX5B; this interaction may contribute to localize PYROXD2 to the inner face of the inner mitochondrial membrane.</text>
</comment>
<evidence type="ECO:0000256" key="5">
    <source>
        <dbReference type="ARBA" id="ARBA00040298"/>
    </source>
</evidence>
<dbReference type="PANTHER" id="PTHR10668:SF103">
    <property type="entry name" value="PYRIDINE NUCLEOTIDE-DISULFIDE OXIDOREDUCTASE DOMAIN-CONTAINING PROTEIN 2"/>
    <property type="match status" value="1"/>
</dbReference>
<dbReference type="Proteomes" id="UP000030746">
    <property type="component" value="Unassembled WGS sequence"/>
</dbReference>
<dbReference type="PANTHER" id="PTHR10668">
    <property type="entry name" value="PHYTOENE DEHYDROGENASE"/>
    <property type="match status" value="1"/>
</dbReference>
<comment type="similarity">
    <text evidence="2">Belongs to the carotenoid/retinoid oxidoreductase family.</text>
</comment>
<organism evidence="7 8">
    <name type="scientific">Lottia gigantea</name>
    <name type="common">Giant owl limpet</name>
    <dbReference type="NCBI Taxonomy" id="225164"/>
    <lineage>
        <taxon>Eukaryota</taxon>
        <taxon>Metazoa</taxon>
        <taxon>Spiralia</taxon>
        <taxon>Lophotrochozoa</taxon>
        <taxon>Mollusca</taxon>
        <taxon>Gastropoda</taxon>
        <taxon>Patellogastropoda</taxon>
        <taxon>Lottioidea</taxon>
        <taxon>Lottiidae</taxon>
        <taxon>Lottia</taxon>
    </lineage>
</organism>
<dbReference type="CTD" id="20231527"/>
<dbReference type="Pfam" id="PF01593">
    <property type="entry name" value="Amino_oxidase"/>
    <property type="match status" value="1"/>
</dbReference>
<evidence type="ECO:0000313" key="7">
    <source>
        <dbReference type="EMBL" id="ESO95151.1"/>
    </source>
</evidence>
<dbReference type="KEGG" id="lgi:LOTGIDRAFT_117673"/>
<dbReference type="Pfam" id="PF13450">
    <property type="entry name" value="NAD_binding_8"/>
    <property type="match status" value="1"/>
</dbReference>
<dbReference type="EMBL" id="KB201701">
    <property type="protein sequence ID" value="ESO95151.1"/>
    <property type="molecule type" value="Genomic_DNA"/>
</dbReference>
<evidence type="ECO:0000256" key="3">
    <source>
        <dbReference type="ARBA" id="ARBA00037217"/>
    </source>
</evidence>
<reference evidence="7 8" key="1">
    <citation type="journal article" date="2013" name="Nature">
        <title>Insights into bilaterian evolution from three spiralian genomes.</title>
        <authorList>
            <person name="Simakov O."/>
            <person name="Marletaz F."/>
            <person name="Cho S.J."/>
            <person name="Edsinger-Gonzales E."/>
            <person name="Havlak P."/>
            <person name="Hellsten U."/>
            <person name="Kuo D.H."/>
            <person name="Larsson T."/>
            <person name="Lv J."/>
            <person name="Arendt D."/>
            <person name="Savage R."/>
            <person name="Osoegawa K."/>
            <person name="de Jong P."/>
            <person name="Grimwood J."/>
            <person name="Chapman J.A."/>
            <person name="Shapiro H."/>
            <person name="Aerts A."/>
            <person name="Otillar R.P."/>
            <person name="Terry A.Y."/>
            <person name="Boore J.L."/>
            <person name="Grigoriev I.V."/>
            <person name="Lindberg D.R."/>
            <person name="Seaver E.C."/>
            <person name="Weisblat D.A."/>
            <person name="Putnam N.H."/>
            <person name="Rokhsar D.S."/>
        </authorList>
    </citation>
    <scope>NUCLEOTIDE SEQUENCE [LARGE SCALE GENOMIC DNA]</scope>
</reference>
<comment type="function">
    <text evidence="3">Probable oxidoreductase that may play a role as regulator of mitochondrial function.</text>
</comment>
<dbReference type="InterPro" id="IPR002937">
    <property type="entry name" value="Amino_oxidase"/>
</dbReference>
<evidence type="ECO:0000259" key="6">
    <source>
        <dbReference type="Pfam" id="PF01593"/>
    </source>
</evidence>
<keyword evidence="8" id="KW-1185">Reference proteome</keyword>
<gene>
    <name evidence="7" type="ORF">LOTGIDRAFT_117673</name>
</gene>
<dbReference type="GO" id="GO:0005759">
    <property type="term" value="C:mitochondrial matrix"/>
    <property type="evidence" value="ECO:0007669"/>
    <property type="project" value="UniProtKB-SubCell"/>
</dbReference>
<evidence type="ECO:0000313" key="8">
    <source>
        <dbReference type="Proteomes" id="UP000030746"/>
    </source>
</evidence>
<name>V4ANF5_LOTGI</name>
<dbReference type="AlphaFoldDB" id="V4ANF5"/>
<dbReference type="HOGENOM" id="CLU_019327_0_0_1"/>
<dbReference type="Gene3D" id="3.50.50.60">
    <property type="entry name" value="FAD/NAD(P)-binding domain"/>
    <property type="match status" value="2"/>
</dbReference>
<dbReference type="STRING" id="225164.V4ANF5"/>
<evidence type="ECO:0000256" key="4">
    <source>
        <dbReference type="ARBA" id="ARBA00038825"/>
    </source>
</evidence>
<dbReference type="GO" id="GO:0016491">
    <property type="term" value="F:oxidoreductase activity"/>
    <property type="evidence" value="ECO:0007669"/>
    <property type="project" value="InterPro"/>
</dbReference>
<accession>V4ANF5</accession>
<evidence type="ECO:0000256" key="2">
    <source>
        <dbReference type="ARBA" id="ARBA00006046"/>
    </source>
</evidence>
<dbReference type="RefSeq" id="XP_009054339.1">
    <property type="nucleotide sequence ID" value="XM_009056091.1"/>
</dbReference>
<evidence type="ECO:0000256" key="1">
    <source>
        <dbReference type="ARBA" id="ARBA00004305"/>
    </source>
</evidence>
<dbReference type="OrthoDB" id="7777654at2759"/>
<dbReference type="SUPFAM" id="SSF51905">
    <property type="entry name" value="FAD/NAD(P)-binding domain"/>
    <property type="match status" value="1"/>
</dbReference>
<dbReference type="InterPro" id="IPR036188">
    <property type="entry name" value="FAD/NAD-bd_sf"/>
</dbReference>
<feature type="domain" description="Amine oxidase" evidence="6">
    <location>
        <begin position="228"/>
        <end position="383"/>
    </location>
</feature>
<dbReference type="OMA" id="GLYHCGS"/>
<dbReference type="GeneID" id="20231527"/>
<sequence length="583" mass="64199">MIRNYKLYSRFFRSKYGSTTSICASRCISIKPKYDVIIVGAGHNGLVAAAYLQKAGVDVCVLEKRHVIGGAAVTEEIIPEFKFSRASYLLSLFRPQIINDLDLKKYGLKVYLRNPSSYTPLREPGGLNGKTTSLTLGMDSTFNKQQIAQFSIKDSHNFELYEEVLSKVVNCIEPLLDRVPIQVTRDIKQSLSAKKYDLQTVLAFLSSYKKTEQDLSTFYELMTAPAIKILDRWFESEPLKATLATDSVIGAMLSPHSPGSGYVLLHHVMGELEGVKGAWGYVEGGMGSVSTAISNCAVDHGARVLVNKCVEKINIENGRTKGVVLTTGTEIESNIVLSNATPKVTFLDLVSDNCLSEDLVSELKQIDYKSPVTKINVAVNKVPNFLADPNTTSDCIMPHHQTTIHINCEHSDLIHRAYLDSQHDHYSKEPVIEMVIPSSLDKTISPPGSHVVLLFTQYTPYTLANGQKWDEKTKQDYANIVFDSIERYAPGFKDSIIGSDILTPPDLENIIGLTGGNIFHGSMSLDQLYFSRPLSSLSNYKSPIKGLYLCGSGAHPGGGVMGSPGKLAAFKVLDDLKAKRIKK</sequence>
<proteinExistence type="inferred from homology"/>
<protein>
    <recommendedName>
        <fullName evidence="5">Pyridine nucleotide-disulfide oxidoreductase domain-containing protein 2</fullName>
    </recommendedName>
</protein>
<comment type="subcellular location">
    <subcellularLocation>
        <location evidence="1">Mitochondrion matrix</location>
    </subcellularLocation>
</comment>